<protein>
    <submittedName>
        <fullName evidence="2">Formyl-CoA transferase</fullName>
        <ecNumber evidence="2">2.8.3.16</ecNumber>
    </submittedName>
</protein>
<organism evidence="2 3">
    <name type="scientific">Paracidovorax avenae (strain ATCC 19860 / DSM 7227 / CCUG 15838 / JCM 20985 / LMG 2117 / NCPPB 1011)</name>
    <name type="common">Acidovorax avenae</name>
    <dbReference type="NCBI Taxonomy" id="643561"/>
    <lineage>
        <taxon>Bacteria</taxon>
        <taxon>Pseudomonadati</taxon>
        <taxon>Pseudomonadota</taxon>
        <taxon>Betaproteobacteria</taxon>
        <taxon>Burkholderiales</taxon>
        <taxon>Comamonadaceae</taxon>
        <taxon>Paracidovorax</taxon>
    </lineage>
</organism>
<dbReference type="InterPro" id="IPR003673">
    <property type="entry name" value="CoA-Trfase_fam_III"/>
</dbReference>
<dbReference type="GeneID" id="34236788"/>
<dbReference type="EMBL" id="CP002521">
    <property type="protein sequence ID" value="ADX46415.1"/>
    <property type="molecule type" value="Genomic_DNA"/>
</dbReference>
<dbReference type="Gene3D" id="3.30.1540.10">
    <property type="entry name" value="formyl-coa transferase, domain 3"/>
    <property type="match status" value="1"/>
</dbReference>
<dbReference type="EC" id="2.8.3.16" evidence="2"/>
<keyword evidence="1 2" id="KW-0808">Transferase</keyword>
<dbReference type="RefSeq" id="WP_013594917.1">
    <property type="nucleotide sequence ID" value="NC_015138.1"/>
</dbReference>
<dbReference type="Gene3D" id="3.40.50.10540">
    <property type="entry name" value="Crotonobetainyl-coa:carnitine coa-transferase, domain 1"/>
    <property type="match status" value="1"/>
</dbReference>
<proteinExistence type="predicted"/>
<dbReference type="HOGENOM" id="CLU_033975_2_1_4"/>
<accession>F0Q0L4</accession>
<dbReference type="PANTHER" id="PTHR48207">
    <property type="entry name" value="SUCCINATE--HYDROXYMETHYLGLUTARATE COA-TRANSFERASE"/>
    <property type="match status" value="1"/>
</dbReference>
<reference evidence="2" key="1">
    <citation type="submission" date="2011-02" db="EMBL/GenBank/DDBJ databases">
        <title>Complete sequence of Acidovorax avenae subsp. avenae ATCC 19860.</title>
        <authorList>
            <consortium name="US DOE Joint Genome Institute"/>
            <person name="Lucas S."/>
            <person name="Copeland A."/>
            <person name="Lapidus A."/>
            <person name="Cheng J.-F."/>
            <person name="Goodwin L."/>
            <person name="Pitluck S."/>
            <person name="Chertkov O."/>
            <person name="Held B."/>
            <person name="Detter J.C."/>
            <person name="Han C."/>
            <person name="Tapia R."/>
            <person name="Land M."/>
            <person name="Hauser L."/>
            <person name="Kyrpides N."/>
            <person name="Ivanova N."/>
            <person name="Ovchinnikova G."/>
            <person name="Pagani I."/>
            <person name="Gordon S."/>
            <person name="Woyke T."/>
        </authorList>
    </citation>
    <scope>NUCLEOTIDE SEQUENCE</scope>
    <source>
        <strain evidence="2">ATCC 19860</strain>
    </source>
</reference>
<dbReference type="PANTHER" id="PTHR48207:SF3">
    <property type="entry name" value="SUCCINATE--HYDROXYMETHYLGLUTARATE COA-TRANSFERASE"/>
    <property type="match status" value="1"/>
</dbReference>
<sequence length="389" mass="41988">MSFVPGGRQGPPGPLSGVRVLDLSAYIAGPYGCSLLADQGAEVVKIEPPDGDNLRKYPSTLEAESRAFLGVNRSKWGMVLDLKQEADHAVFLRMAREADVLVHNFRPGVPERLGIGFERLAQLNPRLVYCSVTGYGSRGPLKAKAGYDQVLQTMTGMCAMQGKAGGPPEILYGSVVDYYASALVAGGVASALYERERSGIGQHVGVSLLRAALTMQSARLVWADGEPREVGRDMRSGGITGLHPTKEGYLYLSANTQHFWAALCRKTGLDALAADARYDTVRKRAQHRDELVPLLRQALARRSALEWEELFGEEVPCAAARAVEDMFAHPQVEAEGMITRFDHPVLGSYRGFAGAVEFGRTAGPQAFAAPTLGQHTDAIRQGLRPGKAP</sequence>
<dbReference type="Pfam" id="PF02515">
    <property type="entry name" value="CoA_transf_3"/>
    <property type="match status" value="1"/>
</dbReference>
<dbReference type="InterPro" id="IPR050483">
    <property type="entry name" value="CoA-transferase_III_domain"/>
</dbReference>
<evidence type="ECO:0000256" key="1">
    <source>
        <dbReference type="ARBA" id="ARBA00022679"/>
    </source>
</evidence>
<name>F0Q0L4_PARA1</name>
<dbReference type="OrthoDB" id="5294844at2"/>
<evidence type="ECO:0000313" key="2">
    <source>
        <dbReference type="EMBL" id="ADX46415.1"/>
    </source>
</evidence>
<keyword evidence="3" id="KW-1185">Reference proteome</keyword>
<dbReference type="KEGG" id="aaa:Acav_2503"/>
<dbReference type="GO" id="GO:0033608">
    <property type="term" value="F:formyl-CoA transferase activity"/>
    <property type="evidence" value="ECO:0007669"/>
    <property type="project" value="UniProtKB-EC"/>
</dbReference>
<evidence type="ECO:0000313" key="3">
    <source>
        <dbReference type="Proteomes" id="UP000002482"/>
    </source>
</evidence>
<dbReference type="InterPro" id="IPR023606">
    <property type="entry name" value="CoA-Trfase_III_dom_1_sf"/>
</dbReference>
<dbReference type="InterPro" id="IPR044855">
    <property type="entry name" value="CoA-Trfase_III_dom3_sf"/>
</dbReference>
<dbReference type="AlphaFoldDB" id="F0Q0L4"/>
<dbReference type="Proteomes" id="UP000002482">
    <property type="component" value="Chromosome"/>
</dbReference>
<gene>
    <name evidence="2" type="ordered locus">Acav_2503</name>
</gene>
<dbReference type="SUPFAM" id="SSF89796">
    <property type="entry name" value="CoA-transferase family III (CaiB/BaiF)"/>
    <property type="match status" value="1"/>
</dbReference>